<feature type="region of interest" description="Disordered" evidence="7">
    <location>
        <begin position="772"/>
        <end position="792"/>
    </location>
</feature>
<dbReference type="InterPro" id="IPR019787">
    <property type="entry name" value="Znf_PHD-finger"/>
</dbReference>
<dbReference type="Proteomes" id="UP000030748">
    <property type="component" value="Unassembled WGS sequence"/>
</dbReference>
<evidence type="ECO:0000256" key="4">
    <source>
        <dbReference type="ARBA" id="ARBA00022833"/>
    </source>
</evidence>
<dbReference type="Pfam" id="PF00628">
    <property type="entry name" value="PHD"/>
    <property type="match status" value="1"/>
</dbReference>
<dbReference type="SUPFAM" id="SSF57903">
    <property type="entry name" value="FYVE/PHD zinc finger"/>
    <property type="match status" value="2"/>
</dbReference>
<dbReference type="SMART" id="SM00249">
    <property type="entry name" value="PHD"/>
    <property type="match status" value="3"/>
</dbReference>
<dbReference type="PANTHER" id="PTHR46508">
    <property type="entry name" value="PHD FINGER FAMILY PROTEIN"/>
    <property type="match status" value="1"/>
</dbReference>
<evidence type="ECO:0000256" key="7">
    <source>
        <dbReference type="SAM" id="MobiDB-lite"/>
    </source>
</evidence>
<protein>
    <recommendedName>
        <fullName evidence="12">PHD-type domain-containing protein</fullName>
    </recommendedName>
</protein>
<dbReference type="Gene3D" id="3.30.40.10">
    <property type="entry name" value="Zinc/RING finger domain, C3HC4 (zinc finger)"/>
    <property type="match status" value="2"/>
</dbReference>
<evidence type="ECO:0000256" key="5">
    <source>
        <dbReference type="ARBA" id="ARBA00023242"/>
    </source>
</evidence>
<dbReference type="eggNOG" id="KOG1473">
    <property type="taxonomic scope" value="Eukaryota"/>
</dbReference>
<dbReference type="Pfam" id="PF21743">
    <property type="entry name" value="PTM_DIR17_Tudor"/>
    <property type="match status" value="1"/>
</dbReference>
<proteinExistence type="predicted"/>
<dbReference type="InterPro" id="IPR001965">
    <property type="entry name" value="Znf_PHD"/>
</dbReference>
<evidence type="ECO:0000256" key="6">
    <source>
        <dbReference type="PROSITE-ProRule" id="PRU00146"/>
    </source>
</evidence>
<dbReference type="InterPro" id="IPR019786">
    <property type="entry name" value="Zinc_finger_PHD-type_CS"/>
</dbReference>
<dbReference type="GO" id="GO:0000785">
    <property type="term" value="C:chromatin"/>
    <property type="evidence" value="ECO:0007669"/>
    <property type="project" value="UniProtKB-ARBA"/>
</dbReference>
<dbReference type="CDD" id="cd15532">
    <property type="entry name" value="PHD2_CHD_II"/>
    <property type="match status" value="1"/>
</dbReference>
<keyword evidence="11" id="KW-1185">Reference proteome</keyword>
<dbReference type="InterPro" id="IPR013083">
    <property type="entry name" value="Znf_RING/FYVE/PHD"/>
</dbReference>
<sequence length="1423" mass="159206">MAPESRRGRKRKRNNVQNATDCNGRNKVVVTRALKLVGRYVQREFKGSGILLGKIVLYGSGSYGINYENGHHESLNCGKVKEILVDDGDLTGEWSEKKEKLDELLLSNDVDVEVLKIENRFDAKDANRVDSSPLSEMIDGDADSSGDSCEDIRGGDVVELELPPVPPLELPPSSGHIGVPEEYVSHLLSVYGFLRSFSVTLFLHPFGLDDFVGALNCPVANTLLDSVHVALMRVLKRHLERLSSDGSELASKCLRCLDWTLLDTLTWPVFLVHYLMLMGYKKEHDWKGFYIHSLERDYYTLSAGQKLIVLQIICEDVLDSEELRTVMDMHEQSEVGTDIDASTMVAAGASEPRIAEHSEIKCSLGSHSTMESQVGSFTDDDGNGDECRLCGMDGLLVCCDGCPSAYHSRCLGLNKMLMPDGSWYCPECKINATEPRVLRGTSLRGGQVLGVDLYEQVFVASCDHLLVLKASINSGDCVRYYSRHDIRGVVRTLHSKVEHVTTYSEICRGINKYWEIPLDILPCNEMPEVGLQLANKEEFGECTTPVKYNGIVNGSYCSYMGSSFKTSGYINYYLHGDFSVSAATNLALLSSEENQVSESRSSDNKGKVKCASVALQVKAFSSAAVRFFWPNTEKKLVEVPRERCSWCFSCKAHATNKKGCLLNAAASNAIRGAMKVFAGVRTAKNGDGRISGIATYIIFVQESLSGLLVGPFVNDNFRKQWRKEVEQATTCHALKILLLELEENIRSIALSGDWTKLLEGCSTKSCSSQIAASASKSNQKRRPGRRGRKPSTVHEVEVVGRKDMLTDFTWWRGGTVSRLMFQRGNLPSSLVKKSARQGGLKKIPGIHYTEGNEIPKISRQLCWRSTVEMSRNTAQLALQVRYLDFHVRWSDLVRPEQNNCDGKTSETEASAFRNACICDKKVVGHEIRYCVAFGNQKHLPSRVMKNIAEIEQMMEGKERYWFSETCIPLYLIKEYEPKMHTNNPVNVLTKLQRRKFKEFCHEQCATSTAVNTSEEVEITCKKCCETQNATRVESPKIPLLIPGQDILKPDIPTKGVQLVGHKEPSASVGSLEHSSKVKSINRSAAAKGKGNKSNWGLIWRKKNYEDTGIDFRLRNILMRGNPNINLKNPLCRLCNQPYNADLMYVHCETCQYWFHADALELDESKIFTLVGFKCCRCRKVKSPVCPYLDPEKKKVLEGKMEIQQSAKQEISATEFDSGIFSEVNNGGNNATVSSPAPQKLPLRRHINQENKNAPFEAKNVFNSSEKFSEIEVRSPSKANGVSCMPDLFSSQAQPIASKENSDDNMELGTQTYFSLDELLEFDYDGSHANDRESPENVVIENCKSSSIPAENEALEKTRNQEEPITSVEKATKIVKCKICSSTEPCPDLSCRICYISIHSRCSPWFESSSWEDGWKCGSCREWR</sequence>
<dbReference type="CDD" id="cd15489">
    <property type="entry name" value="PHD_SF"/>
    <property type="match status" value="1"/>
</dbReference>
<dbReference type="InterPro" id="IPR011011">
    <property type="entry name" value="Znf_FYVE_PHD"/>
</dbReference>
<evidence type="ECO:0000313" key="11">
    <source>
        <dbReference type="Proteomes" id="UP000030748"/>
    </source>
</evidence>
<evidence type="ECO:0000259" key="8">
    <source>
        <dbReference type="PROSITE" id="PS50016"/>
    </source>
</evidence>
<dbReference type="GO" id="GO:0005634">
    <property type="term" value="C:nucleus"/>
    <property type="evidence" value="ECO:0007669"/>
    <property type="project" value="UniProtKB-SubCell"/>
</dbReference>
<evidence type="ECO:0000256" key="2">
    <source>
        <dbReference type="ARBA" id="ARBA00022723"/>
    </source>
</evidence>
<feature type="domain" description="DDT" evidence="9">
    <location>
        <begin position="181"/>
        <end position="241"/>
    </location>
</feature>
<evidence type="ECO:0000256" key="3">
    <source>
        <dbReference type="ARBA" id="ARBA00022771"/>
    </source>
</evidence>
<name>A0A022R8P8_ERYGU</name>
<dbReference type="InterPro" id="IPR028942">
    <property type="entry name" value="WHIM1_dom"/>
</dbReference>
<feature type="compositionally biased region" description="Basic residues" evidence="7">
    <location>
        <begin position="778"/>
        <end position="791"/>
    </location>
</feature>
<dbReference type="PROSITE" id="PS01359">
    <property type="entry name" value="ZF_PHD_1"/>
    <property type="match status" value="1"/>
</dbReference>
<dbReference type="InterPro" id="IPR018501">
    <property type="entry name" value="DDT_dom"/>
</dbReference>
<comment type="subcellular location">
    <subcellularLocation>
        <location evidence="1">Nucleus</location>
    </subcellularLocation>
</comment>
<feature type="domain" description="PHD-type" evidence="8">
    <location>
        <begin position="384"/>
        <end position="431"/>
    </location>
</feature>
<dbReference type="PROSITE" id="PS50016">
    <property type="entry name" value="ZF_PHD_2"/>
    <property type="match status" value="1"/>
</dbReference>
<dbReference type="STRING" id="4155.A0A022R8P8"/>
<keyword evidence="3 6" id="KW-0863">Zinc-finger</keyword>
<gene>
    <name evidence="10" type="ORF">MIMGU_mgv1a019035mg</name>
</gene>
<dbReference type="Pfam" id="PF15612">
    <property type="entry name" value="WHIM1"/>
    <property type="match status" value="1"/>
</dbReference>
<dbReference type="PROSITE" id="PS50827">
    <property type="entry name" value="DDT"/>
    <property type="match status" value="1"/>
</dbReference>
<organism evidence="10 11">
    <name type="scientific">Erythranthe guttata</name>
    <name type="common">Yellow monkey flower</name>
    <name type="synonym">Mimulus guttatus</name>
    <dbReference type="NCBI Taxonomy" id="4155"/>
    <lineage>
        <taxon>Eukaryota</taxon>
        <taxon>Viridiplantae</taxon>
        <taxon>Streptophyta</taxon>
        <taxon>Embryophyta</taxon>
        <taxon>Tracheophyta</taxon>
        <taxon>Spermatophyta</taxon>
        <taxon>Magnoliopsida</taxon>
        <taxon>eudicotyledons</taxon>
        <taxon>Gunneridae</taxon>
        <taxon>Pentapetalae</taxon>
        <taxon>asterids</taxon>
        <taxon>lamiids</taxon>
        <taxon>Lamiales</taxon>
        <taxon>Phrymaceae</taxon>
        <taxon>Erythranthe</taxon>
    </lineage>
</organism>
<evidence type="ECO:0000313" key="10">
    <source>
        <dbReference type="EMBL" id="EYU36108.1"/>
    </source>
</evidence>
<dbReference type="PANTHER" id="PTHR46508:SF1">
    <property type="entry name" value="PHD FINGER FAMILY PROTEIN"/>
    <property type="match status" value="1"/>
</dbReference>
<dbReference type="InterPro" id="IPR047365">
    <property type="entry name" value="Tudor_AtPTM-like"/>
</dbReference>
<dbReference type="InterPro" id="IPR056618">
    <property type="entry name" value="Chromo_PTM"/>
</dbReference>
<keyword evidence="4" id="KW-0862">Zinc</keyword>
<evidence type="ECO:0000256" key="1">
    <source>
        <dbReference type="ARBA" id="ARBA00004123"/>
    </source>
</evidence>
<dbReference type="GO" id="GO:0008270">
    <property type="term" value="F:zinc ion binding"/>
    <property type="evidence" value="ECO:0007669"/>
    <property type="project" value="UniProtKB-KW"/>
</dbReference>
<dbReference type="EMBL" id="KI630592">
    <property type="protein sequence ID" value="EYU36108.1"/>
    <property type="molecule type" value="Genomic_DNA"/>
</dbReference>
<dbReference type="Pfam" id="PF02791">
    <property type="entry name" value="DDT"/>
    <property type="match status" value="1"/>
</dbReference>
<evidence type="ECO:0000259" key="9">
    <source>
        <dbReference type="PROSITE" id="PS50827"/>
    </source>
</evidence>
<feature type="region of interest" description="Disordered" evidence="7">
    <location>
        <begin position="1"/>
        <end position="20"/>
    </location>
</feature>
<keyword evidence="5" id="KW-0539">Nucleus</keyword>
<reference evidence="10 11" key="1">
    <citation type="journal article" date="2013" name="Proc. Natl. Acad. Sci. U.S.A.">
        <title>Fine-scale variation in meiotic recombination in Mimulus inferred from population shotgun sequencing.</title>
        <authorList>
            <person name="Hellsten U."/>
            <person name="Wright K.M."/>
            <person name="Jenkins J."/>
            <person name="Shu S."/>
            <person name="Yuan Y."/>
            <person name="Wessler S.R."/>
            <person name="Schmutz J."/>
            <person name="Willis J.H."/>
            <person name="Rokhsar D.S."/>
        </authorList>
    </citation>
    <scope>NUCLEOTIDE SEQUENCE [LARGE SCALE GENOMIC DNA]</scope>
    <source>
        <strain evidence="11">cv. DUN x IM62</strain>
    </source>
</reference>
<keyword evidence="2" id="KW-0479">Metal-binding</keyword>
<accession>A0A022R8P8</accession>
<dbReference type="Pfam" id="PF24294">
    <property type="entry name" value="Chromo_PTM"/>
    <property type="match status" value="1"/>
</dbReference>
<evidence type="ECO:0008006" key="12">
    <source>
        <dbReference type="Google" id="ProtNLM"/>
    </source>
</evidence>
<dbReference type="SMART" id="SM00571">
    <property type="entry name" value="DDT"/>
    <property type="match status" value="1"/>
</dbReference>